<dbReference type="RefSeq" id="WP_072576988.1">
    <property type="nucleotide sequence ID" value="NZ_LWHB01000123.1"/>
</dbReference>
<keyword evidence="2" id="KW-0472">Membrane</keyword>
<evidence type="ECO:0000259" key="3">
    <source>
        <dbReference type="Pfam" id="PF06808"/>
    </source>
</evidence>
<dbReference type="GO" id="GO:0005886">
    <property type="term" value="C:plasma membrane"/>
    <property type="evidence" value="ECO:0007669"/>
    <property type="project" value="UniProtKB-SubCell"/>
</dbReference>
<feature type="transmembrane region" description="Helical" evidence="2">
    <location>
        <begin position="277"/>
        <end position="298"/>
    </location>
</feature>
<feature type="transmembrane region" description="Helical" evidence="2">
    <location>
        <begin position="107"/>
        <end position="126"/>
    </location>
</feature>
<keyword evidence="1" id="KW-0997">Cell inner membrane</keyword>
<keyword evidence="5" id="KW-1185">Reference proteome</keyword>
<keyword evidence="2" id="KW-0812">Transmembrane</keyword>
<protein>
    <submittedName>
        <fullName evidence="4">Neu5Ac permease</fullName>
    </submittedName>
</protein>
<dbReference type="PANTHER" id="PTHR43849">
    <property type="entry name" value="BLL3936 PROTEIN"/>
    <property type="match status" value="1"/>
</dbReference>
<feature type="transmembrane region" description="Helical" evidence="2">
    <location>
        <begin position="49"/>
        <end position="66"/>
    </location>
</feature>
<evidence type="ECO:0000313" key="5">
    <source>
        <dbReference type="Proteomes" id="UP000254601"/>
    </source>
</evidence>
<comment type="subcellular location">
    <subcellularLocation>
        <location evidence="1">Cell inner membrane</location>
        <topology evidence="1">Multi-pass membrane protein</topology>
    </subcellularLocation>
</comment>
<dbReference type="NCBIfam" id="TIGR02123">
    <property type="entry name" value="TRAP_fused"/>
    <property type="match status" value="1"/>
</dbReference>
<feature type="transmembrane region" description="Helical" evidence="2">
    <location>
        <begin position="81"/>
        <end position="100"/>
    </location>
</feature>
<feature type="transmembrane region" description="Helical" evidence="2">
    <location>
        <begin position="420"/>
        <end position="450"/>
    </location>
</feature>
<feature type="transmembrane region" description="Helical" evidence="2">
    <location>
        <begin position="20"/>
        <end position="42"/>
    </location>
</feature>
<feature type="transmembrane region" description="Helical" evidence="2">
    <location>
        <begin position="627"/>
        <end position="643"/>
    </location>
</feature>
<dbReference type="GO" id="GO:0022857">
    <property type="term" value="F:transmembrane transporter activity"/>
    <property type="evidence" value="ECO:0007669"/>
    <property type="project" value="UniProtKB-UniRule"/>
</dbReference>
<dbReference type="Pfam" id="PF06808">
    <property type="entry name" value="DctM"/>
    <property type="match status" value="1"/>
</dbReference>
<accession>A0A380MTC1</accession>
<reference evidence="4 5" key="1">
    <citation type="submission" date="2018-06" db="EMBL/GenBank/DDBJ databases">
        <authorList>
            <consortium name="Pathogen Informatics"/>
            <person name="Doyle S."/>
        </authorList>
    </citation>
    <scope>NUCLEOTIDE SEQUENCE [LARGE SCALE GENOMIC DNA]</scope>
    <source>
        <strain evidence="4 5">NCTC13337</strain>
    </source>
</reference>
<feature type="transmembrane region" description="Helical" evidence="2">
    <location>
        <begin position="649"/>
        <end position="666"/>
    </location>
</feature>
<dbReference type="EMBL" id="UHIC01000001">
    <property type="protein sequence ID" value="SUO94971.1"/>
    <property type="molecule type" value="Genomic_DNA"/>
</dbReference>
<feature type="transmembrane region" description="Helical" evidence="2">
    <location>
        <begin position="319"/>
        <end position="339"/>
    </location>
</feature>
<keyword evidence="2" id="KW-1133">Transmembrane helix</keyword>
<feature type="transmembrane region" description="Helical" evidence="2">
    <location>
        <begin position="151"/>
        <end position="175"/>
    </location>
</feature>
<sequence>MNPLLLREPSDEHLSRSALILFNILALSLAIFSIANAFYPLVSETQRNMILGMGFAVALAIAYFMWIENAVYARQAAQEPMFTMIGWVAAFVLLVGLLELTRRTTGWVIPILMLISITYLIGWFKWLPEMFRFGGLTMQTVLFRSIYGDDALFGSIASIAATYVFLFIIFGTFLLRAGAGDFVVDLARGIAGRFVGGQGWGAVIASGLTGTISGSAVANTASTGVITIPLMKRAGFPAKFAAGVEAAASTGGQIMPPIMGAGAFVMASTTQIPYEHIVATAFLPAMLYFLSVAMFVRIEAKKQGLQAIKEENIKPLSQAMKEQGASFIIPITLLIILLVKGFTPTYAAVFGIIAIIVSSWFTKTKMGFRACIEALISGSRSMIMMGILLIAVGIIVNMISTVGIGNKFSLMISTWADGNLLIAIVLIALASLILGMGLPVTAAYIVLATVSAPGLRDMMIDAQLVQIIADGTLAEAAKPFFMLADPSIGNVLNAPMSLTDAQALFDKLPADILPGIREQAVDARLAEMALLSAHMIVFWLSQDSNVTPPVCLASFTAAAIAKTPPMATGFESWKLAKGMYIMPVLFAYTPFLSGNFLLSFEVFIFACFGVYALAAAMQGAMERPLSWAWRIPLGIVGILLLYPNDSLRIIGLVRFLILFILHLKYLKLAAPIATQV</sequence>
<feature type="domain" description="TRAP C4-dicarboxylate transport system permease DctM subunit" evidence="3">
    <location>
        <begin position="95"/>
        <end position="590"/>
    </location>
</feature>
<name>A0A380MTC1_9GAMM</name>
<dbReference type="InterPro" id="IPR011853">
    <property type="entry name" value="TRAP_DctM-Dct_fused"/>
</dbReference>
<gene>
    <name evidence="4" type="primary">siaT_3</name>
    <name evidence="4" type="ORF">NCTC13337_01023</name>
</gene>
<organism evidence="4 5">
    <name type="scientific">Suttonella ornithocola</name>
    <dbReference type="NCBI Taxonomy" id="279832"/>
    <lineage>
        <taxon>Bacteria</taxon>
        <taxon>Pseudomonadati</taxon>
        <taxon>Pseudomonadota</taxon>
        <taxon>Gammaproteobacteria</taxon>
        <taxon>Cardiobacteriales</taxon>
        <taxon>Cardiobacteriaceae</taxon>
        <taxon>Suttonella</taxon>
    </lineage>
</organism>
<dbReference type="PANTHER" id="PTHR43849:SF2">
    <property type="entry name" value="BLL3936 PROTEIN"/>
    <property type="match status" value="1"/>
</dbReference>
<evidence type="ECO:0000256" key="2">
    <source>
        <dbReference type="SAM" id="Phobius"/>
    </source>
</evidence>
<dbReference type="OrthoDB" id="9759894at2"/>
<keyword evidence="1" id="KW-1003">Cell membrane</keyword>
<evidence type="ECO:0000313" key="4">
    <source>
        <dbReference type="EMBL" id="SUO94971.1"/>
    </source>
</evidence>
<dbReference type="InterPro" id="IPR010656">
    <property type="entry name" value="DctM"/>
</dbReference>
<evidence type="ECO:0000256" key="1">
    <source>
        <dbReference type="RuleBase" id="RU369079"/>
    </source>
</evidence>
<dbReference type="Proteomes" id="UP000254601">
    <property type="component" value="Unassembled WGS sequence"/>
</dbReference>
<dbReference type="AlphaFoldDB" id="A0A380MTC1"/>
<proteinExistence type="predicted"/>
<comment type="function">
    <text evidence="1">Part of the tripartite ATP-independent periplasmic (TRAP) transport system.</text>
</comment>
<feature type="transmembrane region" description="Helical" evidence="2">
    <location>
        <begin position="382"/>
        <end position="400"/>
    </location>
</feature>
<keyword evidence="1" id="KW-0813">Transport</keyword>